<keyword evidence="6 7" id="KW-0472">Membrane</keyword>
<proteinExistence type="predicted"/>
<evidence type="ECO:0000256" key="4">
    <source>
        <dbReference type="ARBA" id="ARBA00022692"/>
    </source>
</evidence>
<evidence type="ECO:0000256" key="6">
    <source>
        <dbReference type="ARBA" id="ARBA00023136"/>
    </source>
</evidence>
<keyword evidence="4 7" id="KW-0812">Transmembrane</keyword>
<feature type="transmembrane region" description="Helical" evidence="7">
    <location>
        <begin position="24"/>
        <end position="46"/>
    </location>
</feature>
<dbReference type="GO" id="GO:0005886">
    <property type="term" value="C:plasma membrane"/>
    <property type="evidence" value="ECO:0007669"/>
    <property type="project" value="UniProtKB-SubCell"/>
</dbReference>
<evidence type="ECO:0000256" key="5">
    <source>
        <dbReference type="ARBA" id="ARBA00022989"/>
    </source>
</evidence>
<dbReference type="PROSITE" id="PS50850">
    <property type="entry name" value="MFS"/>
    <property type="match status" value="1"/>
</dbReference>
<evidence type="ECO:0000256" key="3">
    <source>
        <dbReference type="ARBA" id="ARBA00022475"/>
    </source>
</evidence>
<dbReference type="PANTHER" id="PTHR23517">
    <property type="entry name" value="RESISTANCE PROTEIN MDTM, PUTATIVE-RELATED-RELATED"/>
    <property type="match status" value="1"/>
</dbReference>
<comment type="caution">
    <text evidence="9">The sequence shown here is derived from an EMBL/GenBank/DDBJ whole genome shotgun (WGS) entry which is preliminary data.</text>
</comment>
<keyword evidence="5 7" id="KW-1133">Transmembrane helix</keyword>
<organism evidence="9 10">
    <name type="scientific">Plantactinospora soyae</name>
    <dbReference type="NCBI Taxonomy" id="1544732"/>
    <lineage>
        <taxon>Bacteria</taxon>
        <taxon>Bacillati</taxon>
        <taxon>Actinomycetota</taxon>
        <taxon>Actinomycetes</taxon>
        <taxon>Micromonosporales</taxon>
        <taxon>Micromonosporaceae</taxon>
        <taxon>Plantactinospora</taxon>
    </lineage>
</organism>
<name>A0A927QUB9_9ACTN</name>
<feature type="transmembrane region" description="Helical" evidence="7">
    <location>
        <begin position="110"/>
        <end position="133"/>
    </location>
</feature>
<feature type="transmembrane region" description="Helical" evidence="7">
    <location>
        <begin position="53"/>
        <end position="72"/>
    </location>
</feature>
<feature type="transmembrane region" description="Helical" evidence="7">
    <location>
        <begin position="338"/>
        <end position="355"/>
    </location>
</feature>
<dbReference type="InterPro" id="IPR050171">
    <property type="entry name" value="MFS_Transporters"/>
</dbReference>
<dbReference type="InterPro" id="IPR011701">
    <property type="entry name" value="MFS"/>
</dbReference>
<gene>
    <name evidence="9" type="ORF">H4W31_000018</name>
</gene>
<keyword evidence="10" id="KW-1185">Reference proteome</keyword>
<dbReference type="InterPro" id="IPR036259">
    <property type="entry name" value="MFS_trans_sf"/>
</dbReference>
<feature type="domain" description="Major facilitator superfamily (MFS) profile" evidence="8">
    <location>
        <begin position="1"/>
        <end position="363"/>
    </location>
</feature>
<dbReference type="Gene3D" id="1.20.1250.20">
    <property type="entry name" value="MFS general substrate transporter like domains"/>
    <property type="match status" value="2"/>
</dbReference>
<keyword evidence="3" id="KW-1003">Cell membrane</keyword>
<evidence type="ECO:0000256" key="1">
    <source>
        <dbReference type="ARBA" id="ARBA00004651"/>
    </source>
</evidence>
<keyword evidence="2" id="KW-0813">Transport</keyword>
<reference evidence="9" key="1">
    <citation type="submission" date="2020-10" db="EMBL/GenBank/DDBJ databases">
        <title>Sequencing the genomes of 1000 actinobacteria strains.</title>
        <authorList>
            <person name="Klenk H.-P."/>
        </authorList>
    </citation>
    <scope>NUCLEOTIDE SEQUENCE</scope>
    <source>
        <strain evidence="9">DSM 46832</strain>
    </source>
</reference>
<evidence type="ECO:0000313" key="9">
    <source>
        <dbReference type="EMBL" id="MBE1484380.1"/>
    </source>
</evidence>
<feature type="transmembrane region" description="Helical" evidence="7">
    <location>
        <begin position="216"/>
        <end position="237"/>
    </location>
</feature>
<accession>A0A927QUB9</accession>
<dbReference type="PANTHER" id="PTHR23517:SF3">
    <property type="entry name" value="INTEGRAL MEMBRANE TRANSPORT PROTEIN"/>
    <property type="match status" value="1"/>
</dbReference>
<feature type="transmembrane region" description="Helical" evidence="7">
    <location>
        <begin position="249"/>
        <end position="266"/>
    </location>
</feature>
<dbReference type="EMBL" id="JADBEB010000001">
    <property type="protein sequence ID" value="MBE1484380.1"/>
    <property type="molecule type" value="Genomic_DNA"/>
</dbReference>
<dbReference type="InterPro" id="IPR020846">
    <property type="entry name" value="MFS_dom"/>
</dbReference>
<dbReference type="AlphaFoldDB" id="A0A927QUB9"/>
<feature type="transmembrane region" description="Helical" evidence="7">
    <location>
        <begin position="78"/>
        <end position="98"/>
    </location>
</feature>
<evidence type="ECO:0000256" key="2">
    <source>
        <dbReference type="ARBA" id="ARBA00022448"/>
    </source>
</evidence>
<feature type="transmembrane region" description="Helical" evidence="7">
    <location>
        <begin position="187"/>
        <end position="210"/>
    </location>
</feature>
<evidence type="ECO:0000259" key="8">
    <source>
        <dbReference type="PROSITE" id="PS50850"/>
    </source>
</evidence>
<evidence type="ECO:0000256" key="7">
    <source>
        <dbReference type="SAM" id="Phobius"/>
    </source>
</evidence>
<protein>
    <submittedName>
        <fullName evidence="9">NNP family nitrate/nitrite transporter-like MFS transporter</fullName>
    </submittedName>
</protein>
<comment type="subcellular location">
    <subcellularLocation>
        <location evidence="1">Cell membrane</location>
        <topology evidence="1">Multi-pass membrane protein</topology>
    </subcellularLocation>
</comment>
<evidence type="ECO:0000313" key="10">
    <source>
        <dbReference type="Proteomes" id="UP000649753"/>
    </source>
</evidence>
<sequence>MNLRAWILLGPHLHERFDVGLRDYVLLMALPLLVAALVRLPVGVLTDRYGARVMFPVVSLASAVSVLGLGLAESLPAVVVFGSTAGLAGAALVVGGSLVSRTVPYGRRGLALGVFGLGATVAVVISALSWRLGPDGRRAALLLGVALVVFAGLAALVFRDPVTAHRARSPLGTCVEMIKLASTTSLSVLYALALGGVVASAVYLPVYLATVFRMEWFHALAVTGTLVGLGAGARLLGGWWTDRRPTPQLLTVCYTVAAGLCLVAASDPQLRWLSILVIGAIAVCDGVASGVLLALIGKAARAESVGAVMGATGAVAALGALVPPLLIAGADRLSQSHAVAWILLAALLLVVALYVRAHGLRIGLGLAVRFEPEPGPTAMTVAVVGEAETQLGAAAVVARLAELAASDELVVVYGSDRPVRRRPSANVLVLGLRDRLPRHSVVGVGVTPYAGTLGALAAPVGESVEAGEVAIAVTPTADLSGVAAELSSYLRADRVLRVSYSPAGGAGLHEVWNRRTAATNHG</sequence>
<dbReference type="SUPFAM" id="SSF103473">
    <property type="entry name" value="MFS general substrate transporter"/>
    <property type="match status" value="1"/>
</dbReference>
<feature type="transmembrane region" description="Helical" evidence="7">
    <location>
        <begin position="272"/>
        <end position="295"/>
    </location>
</feature>
<dbReference type="Proteomes" id="UP000649753">
    <property type="component" value="Unassembled WGS sequence"/>
</dbReference>
<feature type="transmembrane region" description="Helical" evidence="7">
    <location>
        <begin position="139"/>
        <end position="158"/>
    </location>
</feature>
<dbReference type="GO" id="GO:0022857">
    <property type="term" value="F:transmembrane transporter activity"/>
    <property type="evidence" value="ECO:0007669"/>
    <property type="project" value="InterPro"/>
</dbReference>
<dbReference type="Pfam" id="PF07690">
    <property type="entry name" value="MFS_1"/>
    <property type="match status" value="1"/>
</dbReference>
<feature type="transmembrane region" description="Helical" evidence="7">
    <location>
        <begin position="307"/>
        <end position="326"/>
    </location>
</feature>